<evidence type="ECO:0000259" key="2">
    <source>
        <dbReference type="PROSITE" id="PS50126"/>
    </source>
</evidence>
<dbReference type="InterPro" id="IPR003029">
    <property type="entry name" value="S1_domain"/>
</dbReference>
<dbReference type="EMBL" id="JBHSMJ010000062">
    <property type="protein sequence ID" value="MFC5452639.1"/>
    <property type="molecule type" value="Genomic_DNA"/>
</dbReference>
<dbReference type="RefSeq" id="WP_270880282.1">
    <property type="nucleotide sequence ID" value="NZ_JAQFVF010000032.1"/>
</dbReference>
<dbReference type="Pfam" id="PF00575">
    <property type="entry name" value="S1"/>
    <property type="match status" value="1"/>
</dbReference>
<dbReference type="CDD" id="cd05692">
    <property type="entry name" value="S1_RPS1_repeat_hs4"/>
    <property type="match status" value="1"/>
</dbReference>
<feature type="region of interest" description="Disordered" evidence="1">
    <location>
        <begin position="75"/>
        <end position="180"/>
    </location>
</feature>
<feature type="compositionally biased region" description="Basic and acidic residues" evidence="1">
    <location>
        <begin position="145"/>
        <end position="180"/>
    </location>
</feature>
<sequence length="180" mass="19236">MAIEVGTKLEGRVTGITHFGAFVELAEGVTGLVHISEIADNYVKDVNDHLKLDDKVTVKVINVDKDGKIGLSIKQTIDKPVEERPARPERQGGGGYQGRPSGDRPGFQGRPGGGERQGGGGFNRGGGGGGRGGFNKQQGGARPFSFEDKMSRFLKDSEERISSLKKNTESKRGGRGGRRD</sequence>
<name>A0ABW0KHC1_9BACL</name>
<organism evidence="3 4">
    <name type="scientific">Paenibacillus aestuarii</name>
    <dbReference type="NCBI Taxonomy" id="516965"/>
    <lineage>
        <taxon>Bacteria</taxon>
        <taxon>Bacillati</taxon>
        <taxon>Bacillota</taxon>
        <taxon>Bacilli</taxon>
        <taxon>Bacillales</taxon>
        <taxon>Paenibacillaceae</taxon>
        <taxon>Paenibacillus</taxon>
    </lineage>
</organism>
<evidence type="ECO:0000313" key="3">
    <source>
        <dbReference type="EMBL" id="MFC5452639.1"/>
    </source>
</evidence>
<accession>A0ABW0KHC1</accession>
<dbReference type="InterPro" id="IPR012340">
    <property type="entry name" value="NA-bd_OB-fold"/>
</dbReference>
<feature type="compositionally biased region" description="Low complexity" evidence="1">
    <location>
        <begin position="98"/>
        <end position="108"/>
    </location>
</feature>
<feature type="domain" description="S1 motif" evidence="2">
    <location>
        <begin position="6"/>
        <end position="74"/>
    </location>
</feature>
<feature type="compositionally biased region" description="Gly residues" evidence="1">
    <location>
        <begin position="109"/>
        <end position="133"/>
    </location>
</feature>
<reference evidence="4" key="1">
    <citation type="journal article" date="2019" name="Int. J. Syst. Evol. Microbiol.">
        <title>The Global Catalogue of Microorganisms (GCM) 10K type strain sequencing project: providing services to taxonomists for standard genome sequencing and annotation.</title>
        <authorList>
            <consortium name="The Broad Institute Genomics Platform"/>
            <consortium name="The Broad Institute Genome Sequencing Center for Infectious Disease"/>
            <person name="Wu L."/>
            <person name="Ma J."/>
        </authorList>
    </citation>
    <scope>NUCLEOTIDE SEQUENCE [LARGE SCALE GENOMIC DNA]</scope>
    <source>
        <strain evidence="4">KACC 11904</strain>
    </source>
</reference>
<dbReference type="PROSITE" id="PS50126">
    <property type="entry name" value="S1"/>
    <property type="match status" value="1"/>
</dbReference>
<keyword evidence="4" id="KW-1185">Reference proteome</keyword>
<dbReference type="Gene3D" id="2.40.50.140">
    <property type="entry name" value="Nucleic acid-binding proteins"/>
    <property type="match status" value="1"/>
</dbReference>
<gene>
    <name evidence="3" type="ORF">ACFPOG_31015</name>
</gene>
<dbReference type="InterPro" id="IPR050437">
    <property type="entry name" value="Ribos_protein_bS1-like"/>
</dbReference>
<dbReference type="SUPFAM" id="SSF50249">
    <property type="entry name" value="Nucleic acid-binding proteins"/>
    <property type="match status" value="1"/>
</dbReference>
<proteinExistence type="predicted"/>
<feature type="compositionally biased region" description="Basic and acidic residues" evidence="1">
    <location>
        <begin position="76"/>
        <end position="90"/>
    </location>
</feature>
<dbReference type="Proteomes" id="UP001596044">
    <property type="component" value="Unassembled WGS sequence"/>
</dbReference>
<evidence type="ECO:0000313" key="4">
    <source>
        <dbReference type="Proteomes" id="UP001596044"/>
    </source>
</evidence>
<protein>
    <submittedName>
        <fullName evidence="3">S1 domain-containing RNA-binding protein</fullName>
    </submittedName>
</protein>
<evidence type="ECO:0000256" key="1">
    <source>
        <dbReference type="SAM" id="MobiDB-lite"/>
    </source>
</evidence>
<comment type="caution">
    <text evidence="3">The sequence shown here is derived from an EMBL/GenBank/DDBJ whole genome shotgun (WGS) entry which is preliminary data.</text>
</comment>
<dbReference type="NCBIfam" id="NF006363">
    <property type="entry name" value="PRK08582.1"/>
    <property type="match status" value="1"/>
</dbReference>
<dbReference type="SMART" id="SM00316">
    <property type="entry name" value="S1"/>
    <property type="match status" value="1"/>
</dbReference>
<dbReference type="PANTHER" id="PTHR10724">
    <property type="entry name" value="30S RIBOSOMAL PROTEIN S1"/>
    <property type="match status" value="1"/>
</dbReference>